<proteinExistence type="predicted"/>
<evidence type="ECO:0000313" key="2">
    <source>
        <dbReference type="Proteomes" id="UP000076083"/>
    </source>
</evidence>
<reference evidence="2" key="1">
    <citation type="submission" date="2016-04" db="EMBL/GenBank/DDBJ databases">
        <authorList>
            <person name="Ray J."/>
            <person name="Price M."/>
            <person name="Deutschbauer A."/>
        </authorList>
    </citation>
    <scope>NUCLEOTIDE SEQUENCE [LARGE SCALE GENOMIC DNA]</scope>
    <source>
        <strain evidence="2">FW300-N2E2</strain>
    </source>
</reference>
<dbReference type="GeneID" id="98112349"/>
<dbReference type="AlphaFoldDB" id="A0A165YIR6"/>
<reference evidence="1 2" key="2">
    <citation type="journal article" date="2018" name="Nature">
        <title>Mutant phenotypes for thousands of bacterial genes of unknown function.</title>
        <authorList>
            <person name="Price M.N."/>
            <person name="Wetmore K.M."/>
            <person name="Waters R.J."/>
            <person name="Callaghan M."/>
            <person name="Ray J."/>
            <person name="Liu H."/>
            <person name="Kuehl J.V."/>
            <person name="Melnyk R.A."/>
            <person name="Lamson J.S."/>
            <person name="Suh Y."/>
            <person name="Carlson H.K."/>
            <person name="Esquivel Z."/>
            <person name="Sadeeshkumar H."/>
            <person name="Chakraborty R."/>
            <person name="Zane G.M."/>
            <person name="Rubin B.E."/>
            <person name="Wall J.D."/>
            <person name="Visel A."/>
            <person name="Bristow J."/>
            <person name="Blow M.J."/>
            <person name="Arkin A.P."/>
            <person name="Deutschbauer A.M."/>
        </authorList>
    </citation>
    <scope>NUCLEOTIDE SEQUENCE [LARGE SCALE GENOMIC DNA]</scope>
    <source>
        <strain evidence="1 2">FW300-N2E2</strain>
    </source>
</reference>
<gene>
    <name evidence="1" type="ORF">TK06_00480</name>
</gene>
<sequence length="145" mass="16576">MKVDNWQGWEPEWLRLTEHFLNAPAAPGAYIICADHEIRRAVGSDEHGILTIGESDNLRRRLAAFVRCARNPGVSGHMAGWRFNYASFETVFPLDTLWVSWCPTLDKTAAYAKEGEMLALYLAQHFELPPLNYKFNWPKLEVAVL</sequence>
<organism evidence="1 2">
    <name type="scientific">Pseudomonas fluorescens</name>
    <dbReference type="NCBI Taxonomy" id="294"/>
    <lineage>
        <taxon>Bacteria</taxon>
        <taxon>Pseudomonadati</taxon>
        <taxon>Pseudomonadota</taxon>
        <taxon>Gammaproteobacteria</taxon>
        <taxon>Pseudomonadales</taxon>
        <taxon>Pseudomonadaceae</taxon>
        <taxon>Pseudomonas</taxon>
    </lineage>
</organism>
<dbReference type="EMBL" id="CP015225">
    <property type="protein sequence ID" value="AMZ69633.1"/>
    <property type="molecule type" value="Genomic_DNA"/>
</dbReference>
<dbReference type="Proteomes" id="UP000076083">
    <property type="component" value="Chromosome"/>
</dbReference>
<evidence type="ECO:0000313" key="1">
    <source>
        <dbReference type="EMBL" id="AMZ69633.1"/>
    </source>
</evidence>
<dbReference type="RefSeq" id="WP_063320330.1">
    <property type="nucleotide sequence ID" value="NZ_CP015225.1"/>
</dbReference>
<name>A0A165YIR6_PSEFL</name>
<accession>A0A165YIR6</accession>
<protein>
    <submittedName>
        <fullName evidence="1">Uncharacterized protein</fullName>
    </submittedName>
</protein>